<accession>A0ABU4K2F1</accession>
<comment type="caution">
    <text evidence="1">The sequence shown here is derived from an EMBL/GenBank/DDBJ whole genome shotgun (WGS) entry which is preliminary data.</text>
</comment>
<evidence type="ECO:0000313" key="1">
    <source>
        <dbReference type="EMBL" id="MDX2291929.1"/>
    </source>
</evidence>
<name>A0ABU4K2F1_9ACTN</name>
<keyword evidence="2" id="KW-1185">Reference proteome</keyword>
<dbReference type="EMBL" id="JAWJZF010000279">
    <property type="protein sequence ID" value="MDX2291929.1"/>
    <property type="molecule type" value="Genomic_DNA"/>
</dbReference>
<proteinExistence type="predicted"/>
<reference evidence="1 2" key="1">
    <citation type="submission" date="2023-10" db="EMBL/GenBank/DDBJ databases">
        <authorList>
            <person name="Wang X.X."/>
        </authorList>
    </citation>
    <scope>NUCLEOTIDE SEQUENCE [LARGE SCALE GENOMIC DNA]</scope>
    <source>
        <strain evidence="1 2">NBRC 12816</strain>
    </source>
</reference>
<gene>
    <name evidence="1" type="ORF">R2363_07070</name>
</gene>
<dbReference type="Proteomes" id="UP001278571">
    <property type="component" value="Unassembled WGS sequence"/>
</dbReference>
<dbReference type="RefSeq" id="WP_319008460.1">
    <property type="nucleotide sequence ID" value="NZ_JAWJZF010000279.1"/>
</dbReference>
<sequence length="200" mass="22766">MSPTPRAKLLSRAILAGTSVYLAGQVVHTVLNTNRWPFCTFNMFAYHKRDQALQMRVRLVTDDGGTVGPTDPWSLLPLEFFRVVSVLERVFHAQDDVEVRDRFCRQALERLNRRGWRAWDEVKASFSAGPGRRFVAMELYFVEVDFRTCSPGDRTSVTSAELVHRYDPEGAVADQPEAQLWSFVEPFAEETEKEEAGHAA</sequence>
<organism evidence="1 2">
    <name type="scientific">Streptomyces roseolus</name>
    <dbReference type="NCBI Taxonomy" id="67358"/>
    <lineage>
        <taxon>Bacteria</taxon>
        <taxon>Bacillati</taxon>
        <taxon>Actinomycetota</taxon>
        <taxon>Actinomycetes</taxon>
        <taxon>Kitasatosporales</taxon>
        <taxon>Streptomycetaceae</taxon>
        <taxon>Streptomyces</taxon>
    </lineage>
</organism>
<evidence type="ECO:0000313" key="2">
    <source>
        <dbReference type="Proteomes" id="UP001278571"/>
    </source>
</evidence>
<protein>
    <submittedName>
        <fullName evidence="1">Uncharacterized protein</fullName>
    </submittedName>
</protein>